<dbReference type="EMBL" id="JAENHO010000004">
    <property type="protein sequence ID" value="MBL7255820.1"/>
    <property type="molecule type" value="Genomic_DNA"/>
</dbReference>
<keyword evidence="3" id="KW-1185">Reference proteome</keyword>
<comment type="caution">
    <text evidence="2">The sequence shown here is derived from an EMBL/GenBank/DDBJ whole genome shotgun (WGS) entry which is preliminary data.</text>
</comment>
<feature type="compositionally biased region" description="Low complexity" evidence="1">
    <location>
        <begin position="1"/>
        <end position="11"/>
    </location>
</feature>
<evidence type="ECO:0000313" key="2">
    <source>
        <dbReference type="EMBL" id="MBL7255820.1"/>
    </source>
</evidence>
<dbReference type="Gene3D" id="3.90.180.10">
    <property type="entry name" value="Medium-chain alcohol dehydrogenases, catalytic domain"/>
    <property type="match status" value="1"/>
</dbReference>
<proteinExistence type="predicted"/>
<feature type="region of interest" description="Disordered" evidence="1">
    <location>
        <begin position="1"/>
        <end position="45"/>
    </location>
</feature>
<protein>
    <submittedName>
        <fullName evidence="2">Zinc-binding dehydrogenase</fullName>
    </submittedName>
</protein>
<dbReference type="Proteomes" id="UP000598996">
    <property type="component" value="Unassembled WGS sequence"/>
</dbReference>
<organism evidence="2 3">
    <name type="scientific">Paractinoplanes lichenicola</name>
    <dbReference type="NCBI Taxonomy" id="2802976"/>
    <lineage>
        <taxon>Bacteria</taxon>
        <taxon>Bacillati</taxon>
        <taxon>Actinomycetota</taxon>
        <taxon>Actinomycetes</taxon>
        <taxon>Micromonosporales</taxon>
        <taxon>Micromonosporaceae</taxon>
        <taxon>Paractinoplanes</taxon>
    </lineage>
</organism>
<evidence type="ECO:0000256" key="1">
    <source>
        <dbReference type="SAM" id="MobiDB-lite"/>
    </source>
</evidence>
<name>A0ABS1VM80_9ACTN</name>
<sequence>MGAQAGRDAVGAGQGGGLRGRDGHPGPRPARPAARHDVAGARRGHGLSTAAELVTAGRFRVPIEAVFPVREAARAHQAVTSGSRRGKIVLDLD</sequence>
<accession>A0ABS1VM80</accession>
<evidence type="ECO:0000313" key="3">
    <source>
        <dbReference type="Proteomes" id="UP000598996"/>
    </source>
</evidence>
<dbReference type="Pfam" id="PF13602">
    <property type="entry name" value="ADH_zinc_N_2"/>
    <property type="match status" value="1"/>
</dbReference>
<reference evidence="2 3" key="1">
    <citation type="submission" date="2021-01" db="EMBL/GenBank/DDBJ databases">
        <title>Actinoplanes sp. nov. LDG1-01 isolated from lichen.</title>
        <authorList>
            <person name="Saeng-In P."/>
            <person name="Phongsopitanun W."/>
            <person name="Kanchanasin P."/>
            <person name="Yuki M."/>
            <person name="Kudo T."/>
            <person name="Ohkuma M."/>
            <person name="Tanasupawat S."/>
        </authorList>
    </citation>
    <scope>NUCLEOTIDE SEQUENCE [LARGE SCALE GENOMIC DNA]</scope>
    <source>
        <strain evidence="2 3">LDG1-01</strain>
    </source>
</reference>
<gene>
    <name evidence="2" type="ORF">JKJ07_16070</name>
</gene>